<dbReference type="InterPro" id="IPR014710">
    <property type="entry name" value="RmlC-like_jellyroll"/>
</dbReference>
<dbReference type="Gene3D" id="2.60.120.10">
    <property type="entry name" value="Jelly Rolls"/>
    <property type="match status" value="1"/>
</dbReference>
<organism evidence="1 4">
    <name type="scientific">Teichococcus wenyumeiae</name>
    <dbReference type="NCBI Taxonomy" id="2478470"/>
    <lineage>
        <taxon>Bacteria</taxon>
        <taxon>Pseudomonadati</taxon>
        <taxon>Pseudomonadota</taxon>
        <taxon>Alphaproteobacteria</taxon>
        <taxon>Acetobacterales</taxon>
        <taxon>Roseomonadaceae</taxon>
        <taxon>Roseomonas</taxon>
    </lineage>
</organism>
<protein>
    <recommendedName>
        <fullName evidence="5">Cupin domain-containing protein</fullName>
    </recommendedName>
</protein>
<comment type="caution">
    <text evidence="1">The sequence shown here is derived from an EMBL/GenBank/DDBJ whole genome shotgun (WGS) entry which is preliminary data.</text>
</comment>
<dbReference type="Proteomes" id="UP000274097">
    <property type="component" value="Unassembled WGS sequence"/>
</dbReference>
<gene>
    <name evidence="1" type="ORF">D6Z83_17970</name>
    <name evidence="2" type="ORF">EBE87_25835</name>
</gene>
<dbReference type="OrthoDB" id="9794443at2"/>
<accession>A0A3A9J8G1</accession>
<dbReference type="NCBIfam" id="NF038084">
    <property type="entry name" value="DHCW_cupin"/>
    <property type="match status" value="1"/>
</dbReference>
<dbReference type="InParanoid" id="A0A3A9J8G1"/>
<dbReference type="EMBL" id="RFLX01000057">
    <property type="protein sequence ID" value="RMI15438.1"/>
    <property type="molecule type" value="Genomic_DNA"/>
</dbReference>
<reference evidence="1 4" key="1">
    <citation type="submission" date="2018-09" db="EMBL/GenBank/DDBJ databases">
        <title>Roseomonas sp. nov., isolated from feces of Tibetan antelopes in the Qinghai-Tibet plateau, China.</title>
        <authorList>
            <person name="Tian Z."/>
        </authorList>
    </citation>
    <scope>NUCLEOTIDE SEQUENCE [LARGE SCALE GENOMIC DNA]</scope>
    <source>
        <strain evidence="2 3">Z23</strain>
        <strain evidence="1 4">Z24</strain>
    </source>
</reference>
<dbReference type="AlphaFoldDB" id="A0A3A9J8G1"/>
<evidence type="ECO:0000313" key="3">
    <source>
        <dbReference type="Proteomes" id="UP000274097"/>
    </source>
</evidence>
<keyword evidence="3" id="KW-1185">Reference proteome</keyword>
<dbReference type="SUPFAM" id="SSF51182">
    <property type="entry name" value="RmlC-like cupins"/>
    <property type="match status" value="1"/>
</dbReference>
<dbReference type="Proteomes" id="UP000278036">
    <property type="component" value="Unassembled WGS sequence"/>
</dbReference>
<proteinExistence type="predicted"/>
<dbReference type="EMBL" id="RAQU01000127">
    <property type="protein sequence ID" value="RKK02772.1"/>
    <property type="molecule type" value="Genomic_DNA"/>
</dbReference>
<dbReference type="RefSeq" id="WP_120639640.1">
    <property type="nucleotide sequence ID" value="NZ_RAQU01000127.1"/>
</dbReference>
<name>A0A3A9J8G1_9PROT</name>
<evidence type="ECO:0000313" key="4">
    <source>
        <dbReference type="Proteomes" id="UP000278036"/>
    </source>
</evidence>
<evidence type="ECO:0000313" key="2">
    <source>
        <dbReference type="EMBL" id="RMI15438.1"/>
    </source>
</evidence>
<dbReference type="InterPro" id="IPR011051">
    <property type="entry name" value="RmlC_Cupin_sf"/>
</dbReference>
<sequence length="110" mass="12356">MKLPALPFHAMHWDALPATEHKGETGMALWRTMTNGDVRMRVVEYSPGYLADHWCDRGHILYVLEGELKTELKDGREFTFGPGEGYTVSDFGDAAHRSSTKSGARLFIVD</sequence>
<dbReference type="InterPro" id="IPR047713">
    <property type="entry name" value="DHCW_cupin"/>
</dbReference>
<evidence type="ECO:0000313" key="1">
    <source>
        <dbReference type="EMBL" id="RKK02772.1"/>
    </source>
</evidence>
<evidence type="ECO:0008006" key="5">
    <source>
        <dbReference type="Google" id="ProtNLM"/>
    </source>
</evidence>